<sequence>MVNPDNPRDRIIAEAKVMFFTHGYSKVLMADLAKRLGMSKKTLYQYFSGKEDILNVIIKQHGQDIQHEVEHTLANEQMPFPEKISHIFSYVATKLHDINPGFVLDIKKNAPSAWQQLQKYKADAAFLRFTTLLDEGYRKGYVRTDISRTMAVLLYASALETILNPDFTEQVPAELLQDMPKTPGAVFDGLVKIIFGGILDTKAIEQNNS</sequence>
<keyword evidence="2 4" id="KW-0238">DNA-binding</keyword>
<dbReference type="InterPro" id="IPR001647">
    <property type="entry name" value="HTH_TetR"/>
</dbReference>
<feature type="domain" description="HTH tetR-type" evidence="5">
    <location>
        <begin position="5"/>
        <end position="65"/>
    </location>
</feature>
<evidence type="ECO:0000256" key="3">
    <source>
        <dbReference type="ARBA" id="ARBA00023163"/>
    </source>
</evidence>
<dbReference type="KEGG" id="pko:PKOR_17370"/>
<keyword evidence="7" id="KW-1185">Reference proteome</keyword>
<gene>
    <name evidence="6" type="ORF">PKOR_17370</name>
</gene>
<evidence type="ECO:0000256" key="2">
    <source>
        <dbReference type="ARBA" id="ARBA00023125"/>
    </source>
</evidence>
<evidence type="ECO:0000313" key="6">
    <source>
        <dbReference type="EMBL" id="AKD05789.1"/>
    </source>
</evidence>
<evidence type="ECO:0000259" key="5">
    <source>
        <dbReference type="PROSITE" id="PS50977"/>
    </source>
</evidence>
<name>A0A0E3ZKB5_9BACT</name>
<dbReference type="InterPro" id="IPR001387">
    <property type="entry name" value="Cro/C1-type_HTH"/>
</dbReference>
<dbReference type="PRINTS" id="PR00455">
    <property type="entry name" value="HTHTETR"/>
</dbReference>
<dbReference type="EMBL" id="CP009621">
    <property type="protein sequence ID" value="AKD05789.1"/>
    <property type="molecule type" value="Genomic_DNA"/>
</dbReference>
<dbReference type="PROSITE" id="PS50977">
    <property type="entry name" value="HTH_TETR_2"/>
    <property type="match status" value="1"/>
</dbReference>
<evidence type="ECO:0000256" key="4">
    <source>
        <dbReference type="PROSITE-ProRule" id="PRU00335"/>
    </source>
</evidence>
<protein>
    <submittedName>
        <fullName evidence="6">TetR family transcriptional regulator</fullName>
    </submittedName>
</protein>
<evidence type="ECO:0000256" key="1">
    <source>
        <dbReference type="ARBA" id="ARBA00023015"/>
    </source>
</evidence>
<organism evidence="6 7">
    <name type="scientific">Pontibacter korlensis</name>
    <dbReference type="NCBI Taxonomy" id="400092"/>
    <lineage>
        <taxon>Bacteria</taxon>
        <taxon>Pseudomonadati</taxon>
        <taxon>Bacteroidota</taxon>
        <taxon>Cytophagia</taxon>
        <taxon>Cytophagales</taxon>
        <taxon>Hymenobacteraceae</taxon>
        <taxon>Pontibacter</taxon>
    </lineage>
</organism>
<dbReference type="PANTHER" id="PTHR47506">
    <property type="entry name" value="TRANSCRIPTIONAL REGULATORY PROTEIN"/>
    <property type="match status" value="1"/>
</dbReference>
<dbReference type="Proteomes" id="UP000033109">
    <property type="component" value="Chromosome"/>
</dbReference>
<reference evidence="6 7" key="1">
    <citation type="journal article" date="2015" name="Sci. Rep.">
        <title>Unraveling adaptation of Pontibacter korlensis to radiation and infertility in desert through complete genome and comparative transcriptomic analysis.</title>
        <authorList>
            <person name="Dai J."/>
            <person name="Dai W."/>
            <person name="Qiu C."/>
            <person name="Yang Z."/>
            <person name="Zhang Y."/>
            <person name="Zhou M."/>
            <person name="Zhang L."/>
            <person name="Fang C."/>
            <person name="Gao Q."/>
            <person name="Yang Q."/>
            <person name="Li X."/>
            <person name="Wang Z."/>
            <person name="Wang Z."/>
            <person name="Jia Z."/>
            <person name="Chen X."/>
        </authorList>
    </citation>
    <scope>NUCLEOTIDE SEQUENCE [LARGE SCALE GENOMIC DNA]</scope>
    <source>
        <strain evidence="6 7">X14-1T</strain>
    </source>
</reference>
<dbReference type="AlphaFoldDB" id="A0A0E3ZKB5"/>
<dbReference type="PATRIC" id="fig|400092.3.peg.3808"/>
<dbReference type="InterPro" id="IPR009057">
    <property type="entry name" value="Homeodomain-like_sf"/>
</dbReference>
<dbReference type="Pfam" id="PF00440">
    <property type="entry name" value="TetR_N"/>
    <property type="match status" value="1"/>
</dbReference>
<dbReference type="Gene3D" id="1.10.357.10">
    <property type="entry name" value="Tetracycline Repressor, domain 2"/>
    <property type="match status" value="1"/>
</dbReference>
<proteinExistence type="predicted"/>
<evidence type="ECO:0000313" key="7">
    <source>
        <dbReference type="Proteomes" id="UP000033109"/>
    </source>
</evidence>
<accession>A0A0E3ZKB5</accession>
<keyword evidence="3" id="KW-0804">Transcription</keyword>
<dbReference type="SUPFAM" id="SSF46689">
    <property type="entry name" value="Homeodomain-like"/>
    <property type="match status" value="1"/>
</dbReference>
<feature type="DNA-binding region" description="H-T-H motif" evidence="4">
    <location>
        <begin position="28"/>
        <end position="47"/>
    </location>
</feature>
<dbReference type="PANTHER" id="PTHR47506:SF3">
    <property type="entry name" value="HTH-TYPE TRANSCRIPTIONAL REGULATOR LMRA"/>
    <property type="match status" value="1"/>
</dbReference>
<dbReference type="GO" id="GO:0003677">
    <property type="term" value="F:DNA binding"/>
    <property type="evidence" value="ECO:0007669"/>
    <property type="project" value="UniProtKB-UniRule"/>
</dbReference>
<dbReference type="HOGENOM" id="CLU_069356_30_1_10"/>
<dbReference type="OrthoDB" id="881297at2"/>
<dbReference type="CDD" id="cd00093">
    <property type="entry name" value="HTH_XRE"/>
    <property type="match status" value="1"/>
</dbReference>
<keyword evidence="1" id="KW-0805">Transcription regulation</keyword>